<dbReference type="EMBL" id="JANCLV010000002">
    <property type="protein sequence ID" value="MCP8998871.1"/>
    <property type="molecule type" value="Genomic_DNA"/>
</dbReference>
<gene>
    <name evidence="1" type="ORF">NFC73_03845</name>
</gene>
<dbReference type="GO" id="GO:0003677">
    <property type="term" value="F:DNA binding"/>
    <property type="evidence" value="ECO:0007669"/>
    <property type="project" value="UniProtKB-KW"/>
</dbReference>
<dbReference type="Pfam" id="PF06224">
    <property type="entry name" value="AlkZ-like"/>
    <property type="match status" value="1"/>
</dbReference>
<reference evidence="1 2" key="1">
    <citation type="submission" date="2022-06" db="EMBL/GenBank/DDBJ databases">
        <title>Pseudarthrobacter sp. strain RMG13 Genome sequencing and assembly.</title>
        <authorList>
            <person name="Kim I."/>
        </authorList>
    </citation>
    <scope>NUCLEOTIDE SEQUENCE [LARGE SCALE GENOMIC DNA]</scope>
    <source>
        <strain evidence="1 2">RMG13</strain>
    </source>
</reference>
<sequence length="409" mass="43490">MSQGQLPRTGMEPDEVVRRRLHAQRLRGPGLGSPEDAVRHLLAVQAQEFPYARWSLAQRARLGAAVRDPSHRVAAEAAVATAAVVEEAVSDGRILRTHILRPTWHFVHREDLRWLTALSAPRLHQGNAGMYRQSGIDAAAAERSGQVLAEAVRGGQHLTREQLAARLQDEGFAATGVGLAYLIMHAEVSGILASGSPVRSAGGALKQTYALFDERVPPGPAMPPARTEALSELVRRYFTSRGPATVKDCADWSGLTMADVRLGVQQSLAAAPETLATLVIDGVAHYFDAAADGGAGQAPGQAAGPRIDLIQCYDEYVMGYSATRHYLGGTAPAFPVAGAPIHVVLLDGRMAGSWRHTMFAGRCELDIRLFAAAGPAAEDAVQDAVDRYGAFLGVPAVRVGSGDKLEGHI</sequence>
<keyword evidence="1" id="KW-0238">DNA-binding</keyword>
<name>A0ABT1LNV8_9MICC</name>
<dbReference type="InterPro" id="IPR009351">
    <property type="entry name" value="AlkZ-like"/>
</dbReference>
<dbReference type="PANTHER" id="PTHR38479">
    <property type="entry name" value="LMO0824 PROTEIN"/>
    <property type="match status" value="1"/>
</dbReference>
<dbReference type="Proteomes" id="UP001524318">
    <property type="component" value="Unassembled WGS sequence"/>
</dbReference>
<accession>A0ABT1LNV8</accession>
<dbReference type="RefSeq" id="WP_254747756.1">
    <property type="nucleotide sequence ID" value="NZ_JANCLV010000002.1"/>
</dbReference>
<proteinExistence type="predicted"/>
<evidence type="ECO:0000313" key="2">
    <source>
        <dbReference type="Proteomes" id="UP001524318"/>
    </source>
</evidence>
<dbReference type="PANTHER" id="PTHR38479:SF2">
    <property type="entry name" value="WINGED HELIX DNA-BINDING DOMAIN-CONTAINING PROTEIN"/>
    <property type="match status" value="1"/>
</dbReference>
<evidence type="ECO:0000313" key="1">
    <source>
        <dbReference type="EMBL" id="MCP8998871.1"/>
    </source>
</evidence>
<comment type="caution">
    <text evidence="1">The sequence shown here is derived from an EMBL/GenBank/DDBJ whole genome shotgun (WGS) entry which is preliminary data.</text>
</comment>
<keyword evidence="2" id="KW-1185">Reference proteome</keyword>
<organism evidence="1 2">
    <name type="scientific">Pseudarthrobacter humi</name>
    <dbReference type="NCBI Taxonomy" id="2952523"/>
    <lineage>
        <taxon>Bacteria</taxon>
        <taxon>Bacillati</taxon>
        <taxon>Actinomycetota</taxon>
        <taxon>Actinomycetes</taxon>
        <taxon>Micrococcales</taxon>
        <taxon>Micrococcaceae</taxon>
        <taxon>Pseudarthrobacter</taxon>
    </lineage>
</organism>
<protein>
    <submittedName>
        <fullName evidence="1">Winged helix DNA-binding domain-containing protein</fullName>
    </submittedName>
</protein>